<dbReference type="Pfam" id="PF07645">
    <property type="entry name" value="EGF_CA"/>
    <property type="match status" value="1"/>
</dbReference>
<dbReference type="GO" id="GO:0005509">
    <property type="term" value="F:calcium ion binding"/>
    <property type="evidence" value="ECO:0007669"/>
    <property type="project" value="InterPro"/>
</dbReference>
<dbReference type="SUPFAM" id="SSF57603">
    <property type="entry name" value="FnI-like domain"/>
    <property type="match status" value="2"/>
</dbReference>
<reference evidence="12" key="1">
    <citation type="submission" date="2022-11" db="UniProtKB">
        <authorList>
            <consortium name="WormBaseParasite"/>
        </authorList>
    </citation>
    <scope>IDENTIFICATION</scope>
</reference>
<evidence type="ECO:0000256" key="3">
    <source>
        <dbReference type="ARBA" id="ARBA00022737"/>
    </source>
</evidence>
<proteinExistence type="predicted"/>
<keyword evidence="7" id="KW-0175">Coiled coil</keyword>
<dbReference type="GO" id="GO:0005615">
    <property type="term" value="C:extracellular space"/>
    <property type="evidence" value="ECO:0007669"/>
    <property type="project" value="TreeGrafter"/>
</dbReference>
<dbReference type="InterPro" id="IPR051586">
    <property type="entry name" value="PKC-binding_NELL"/>
</dbReference>
<dbReference type="Gene3D" id="2.60.120.200">
    <property type="match status" value="1"/>
</dbReference>
<dbReference type="InterPro" id="IPR001881">
    <property type="entry name" value="EGF-like_Ca-bd_dom"/>
</dbReference>
<evidence type="ECO:0000313" key="11">
    <source>
        <dbReference type="Proteomes" id="UP000887540"/>
    </source>
</evidence>
<dbReference type="Pfam" id="PF12947">
    <property type="entry name" value="EGF_3"/>
    <property type="match status" value="1"/>
</dbReference>
<dbReference type="Gene3D" id="6.20.200.20">
    <property type="match status" value="2"/>
</dbReference>
<evidence type="ECO:0000256" key="8">
    <source>
        <dbReference type="SAM" id="MobiDB-lite"/>
    </source>
</evidence>
<dbReference type="GO" id="GO:0008201">
    <property type="term" value="F:heparin binding"/>
    <property type="evidence" value="ECO:0007669"/>
    <property type="project" value="TreeGrafter"/>
</dbReference>
<dbReference type="PANTHER" id="PTHR24042:SF5">
    <property type="entry name" value="EGF-LIKE CALCIUM-BINDING DOMAIN-CONTAINING PROTEIN"/>
    <property type="match status" value="1"/>
</dbReference>
<dbReference type="CDD" id="cd00054">
    <property type="entry name" value="EGF_CA"/>
    <property type="match status" value="1"/>
</dbReference>
<keyword evidence="5" id="KW-0325">Glycoprotein</keyword>
<feature type="compositionally biased region" description="Basic and acidic residues" evidence="8">
    <location>
        <begin position="122"/>
        <end position="137"/>
    </location>
</feature>
<evidence type="ECO:0000256" key="4">
    <source>
        <dbReference type="ARBA" id="ARBA00023157"/>
    </source>
</evidence>
<dbReference type="Pfam" id="PF23334">
    <property type="entry name" value="VWC2L_2nd"/>
    <property type="match status" value="2"/>
</dbReference>
<feature type="domain" description="EGF-like" evidence="9">
    <location>
        <begin position="354"/>
        <end position="401"/>
    </location>
</feature>
<dbReference type="SUPFAM" id="SSF57196">
    <property type="entry name" value="EGF/Laminin"/>
    <property type="match status" value="2"/>
</dbReference>
<dbReference type="PROSITE" id="PS01187">
    <property type="entry name" value="EGF_CA"/>
    <property type="match status" value="1"/>
</dbReference>
<evidence type="ECO:0000256" key="2">
    <source>
        <dbReference type="ARBA" id="ARBA00022729"/>
    </source>
</evidence>
<evidence type="ECO:0000256" key="5">
    <source>
        <dbReference type="ARBA" id="ARBA00023180"/>
    </source>
</evidence>
<dbReference type="SUPFAM" id="SSF49899">
    <property type="entry name" value="Concanavalin A-like lectins/glucanases"/>
    <property type="match status" value="1"/>
</dbReference>
<feature type="domain" description="EGF-like" evidence="9">
    <location>
        <begin position="313"/>
        <end position="353"/>
    </location>
</feature>
<dbReference type="InterPro" id="IPR049883">
    <property type="entry name" value="NOTCH1_EGF-like"/>
</dbReference>
<dbReference type="PROSITE" id="PS50184">
    <property type="entry name" value="VWFC_2"/>
    <property type="match status" value="2"/>
</dbReference>
<dbReference type="PROSITE" id="PS01208">
    <property type="entry name" value="VWFC_1"/>
    <property type="match status" value="1"/>
</dbReference>
<protein>
    <submittedName>
        <fullName evidence="12">Uncharacterized protein</fullName>
    </submittedName>
</protein>
<feature type="domain" description="VWFC" evidence="10">
    <location>
        <begin position="252"/>
        <end position="312"/>
    </location>
</feature>
<dbReference type="PANTHER" id="PTHR24042">
    <property type="entry name" value="NEL HOMOLOG"/>
    <property type="match status" value="1"/>
</dbReference>
<feature type="coiled-coil region" evidence="7">
    <location>
        <begin position="149"/>
        <end position="176"/>
    </location>
</feature>
<accession>A0A914D618</accession>
<dbReference type="PROSITE" id="PS00010">
    <property type="entry name" value="ASX_HYDROXYL"/>
    <property type="match status" value="1"/>
</dbReference>
<dbReference type="PROSITE" id="PS01186">
    <property type="entry name" value="EGF_2"/>
    <property type="match status" value="2"/>
</dbReference>
<dbReference type="SMART" id="SM00179">
    <property type="entry name" value="EGF_CA"/>
    <property type="match status" value="2"/>
</dbReference>
<dbReference type="SMART" id="SM00181">
    <property type="entry name" value="EGF"/>
    <property type="match status" value="2"/>
</dbReference>
<feature type="domain" description="VWFC" evidence="10">
    <location>
        <begin position="192"/>
        <end position="251"/>
    </location>
</feature>
<keyword evidence="11" id="KW-1185">Reference proteome</keyword>
<keyword evidence="1 6" id="KW-0245">EGF-like domain</keyword>
<dbReference type="SMART" id="SM00214">
    <property type="entry name" value="VWC"/>
    <property type="match status" value="2"/>
</dbReference>
<dbReference type="InterPro" id="IPR018097">
    <property type="entry name" value="EGF_Ca-bd_CS"/>
</dbReference>
<comment type="caution">
    <text evidence="6">Lacks conserved residue(s) required for the propagation of feature annotation.</text>
</comment>
<evidence type="ECO:0000259" key="9">
    <source>
        <dbReference type="PROSITE" id="PS50026"/>
    </source>
</evidence>
<keyword evidence="3" id="KW-0677">Repeat</keyword>
<dbReference type="Gene3D" id="2.10.25.10">
    <property type="entry name" value="Laminin"/>
    <property type="match status" value="2"/>
</dbReference>
<dbReference type="InterPro" id="IPR013320">
    <property type="entry name" value="ConA-like_dom_sf"/>
</dbReference>
<evidence type="ECO:0000313" key="12">
    <source>
        <dbReference type="WBParaSite" id="ACRNAN_scaffold1837.g20322.t1"/>
    </source>
</evidence>
<dbReference type="InterPro" id="IPR000742">
    <property type="entry name" value="EGF"/>
</dbReference>
<feature type="region of interest" description="Disordered" evidence="8">
    <location>
        <begin position="118"/>
        <end position="138"/>
    </location>
</feature>
<organism evidence="11 12">
    <name type="scientific">Acrobeloides nanus</name>
    <dbReference type="NCBI Taxonomy" id="290746"/>
    <lineage>
        <taxon>Eukaryota</taxon>
        <taxon>Metazoa</taxon>
        <taxon>Ecdysozoa</taxon>
        <taxon>Nematoda</taxon>
        <taxon>Chromadorea</taxon>
        <taxon>Rhabditida</taxon>
        <taxon>Tylenchina</taxon>
        <taxon>Cephalobomorpha</taxon>
        <taxon>Cephaloboidea</taxon>
        <taxon>Cephalobidae</taxon>
        <taxon>Acrobeloides</taxon>
    </lineage>
</organism>
<evidence type="ECO:0000256" key="6">
    <source>
        <dbReference type="PROSITE-ProRule" id="PRU00076"/>
    </source>
</evidence>
<name>A0A914D618_9BILA</name>
<dbReference type="WBParaSite" id="ACRNAN_scaffold1837.g20322.t1">
    <property type="protein sequence ID" value="ACRNAN_scaffold1837.g20322.t1"/>
    <property type="gene ID" value="ACRNAN_scaffold1837.g20322"/>
</dbReference>
<evidence type="ECO:0000256" key="1">
    <source>
        <dbReference type="ARBA" id="ARBA00022536"/>
    </source>
</evidence>
<dbReference type="PROSITE" id="PS50026">
    <property type="entry name" value="EGF_3"/>
    <property type="match status" value="2"/>
</dbReference>
<dbReference type="InterPro" id="IPR000152">
    <property type="entry name" value="EGF-type_Asp/Asn_hydroxyl_site"/>
</dbReference>
<dbReference type="InterPro" id="IPR001007">
    <property type="entry name" value="VWF_dom"/>
</dbReference>
<dbReference type="InterPro" id="IPR024731">
    <property type="entry name" value="NELL2-like_EGF"/>
</dbReference>
<dbReference type="Proteomes" id="UP000887540">
    <property type="component" value="Unplaced"/>
</dbReference>
<keyword evidence="4" id="KW-1015">Disulfide bond</keyword>
<dbReference type="AlphaFoldDB" id="A0A914D618"/>
<evidence type="ECO:0000259" key="10">
    <source>
        <dbReference type="PROSITE" id="PS50184"/>
    </source>
</evidence>
<sequence>MTSSTITNTLTLKFRTKSEGYKKYSMRAPLNDGEWHKIIFVLNGNEIQVVENCHQLFKQTDYEIDLSPEKHVRVHIGEDYSGNHRFPGKLREFTADNDNSIHLKCSNLEVIMDNPVQTDTETSTRRIERDGSEEHVFPQDPQVGRRLADHNQNDEVNRLEERISFLEDQFRHWKTVVNNFDNRIKKVELHQRGCQLNGRIVSFGEKQQNLLNCSECQCSSTGELHCGPIGCPPLKCAHPVKIHNECCPKCGEQCYYSGRYYENGEEFWPKQCVRCFCHNGKMDCQFRNFQHCPQITCQPQEIPPNQCCPVCTNIDYCADGRKSCDANAICTNEQYGPKCTCKQGFFGNGTICYDIDECQWDQNARDQLGGCQTGTMCINLPGSFKCDCLPGFQKLDDKNCLDIIRI</sequence>
<keyword evidence="2" id="KW-0732">Signal</keyword>
<evidence type="ECO:0000256" key="7">
    <source>
        <dbReference type="SAM" id="Coils"/>
    </source>
</evidence>